<comment type="caution">
    <text evidence="2">The sequence shown here is derived from an EMBL/GenBank/DDBJ whole genome shotgun (WGS) entry which is preliminary data.</text>
</comment>
<feature type="transmembrane region" description="Helical" evidence="1">
    <location>
        <begin position="23"/>
        <end position="47"/>
    </location>
</feature>
<keyword evidence="1" id="KW-0812">Transmembrane</keyword>
<protein>
    <submittedName>
        <fullName evidence="2">Uncharacterized protein</fullName>
    </submittedName>
</protein>
<dbReference type="AlphaFoldDB" id="A0A6L5Z154"/>
<accession>A0A6L5Z154</accession>
<dbReference type="EMBL" id="WIND01000008">
    <property type="protein sequence ID" value="MSU90281.1"/>
    <property type="molecule type" value="Genomic_DNA"/>
</dbReference>
<name>A0A6L5Z154_9RHOB</name>
<dbReference type="RefSeq" id="WP_154446769.1">
    <property type="nucleotide sequence ID" value="NZ_WIND01000008.1"/>
</dbReference>
<sequence>MAKGLQIDEDRQFQERFWKAERIAWICFAAILLAALAGMTGGGGPLAHGSAEQADTQVIYPRISRWRADETLTLVLGPGDGLRQILMPKKFLDVFELESIQPEPLGAVAEPEGLRLSFAATGAGAMVRLGIRARKAGFVRYAITIDDESPVRLATFVFP</sequence>
<evidence type="ECO:0000256" key="1">
    <source>
        <dbReference type="SAM" id="Phobius"/>
    </source>
</evidence>
<dbReference type="Proteomes" id="UP000474957">
    <property type="component" value="Unassembled WGS sequence"/>
</dbReference>
<keyword evidence="1" id="KW-0472">Membrane</keyword>
<keyword evidence="1" id="KW-1133">Transmembrane helix</keyword>
<organism evidence="2 3">
    <name type="scientific">Halovulum marinum</name>
    <dbReference type="NCBI Taxonomy" id="2662447"/>
    <lineage>
        <taxon>Bacteria</taxon>
        <taxon>Pseudomonadati</taxon>
        <taxon>Pseudomonadota</taxon>
        <taxon>Alphaproteobacteria</taxon>
        <taxon>Rhodobacterales</taxon>
        <taxon>Paracoccaceae</taxon>
        <taxon>Halovulum</taxon>
    </lineage>
</organism>
<proteinExistence type="predicted"/>
<gene>
    <name evidence="2" type="ORF">GE300_11730</name>
</gene>
<evidence type="ECO:0000313" key="2">
    <source>
        <dbReference type="EMBL" id="MSU90281.1"/>
    </source>
</evidence>
<evidence type="ECO:0000313" key="3">
    <source>
        <dbReference type="Proteomes" id="UP000474957"/>
    </source>
</evidence>
<reference evidence="2 3" key="1">
    <citation type="submission" date="2019-10" db="EMBL/GenBank/DDBJ databases">
        <title>Cognatihalovulum marinum gen. nov. sp. nov., a new member of the family Rhodobacteraceae isolated from deep seawater of the Northwest Indian Ocean.</title>
        <authorList>
            <person name="Ruan C."/>
            <person name="Wang J."/>
            <person name="Zheng X."/>
            <person name="Song L."/>
            <person name="Zhu Y."/>
            <person name="Huang Y."/>
            <person name="Lu Z."/>
            <person name="Du W."/>
            <person name="Huang L."/>
            <person name="Dai X."/>
        </authorList>
    </citation>
    <scope>NUCLEOTIDE SEQUENCE [LARGE SCALE GENOMIC DNA]</scope>
    <source>
        <strain evidence="2 3">2CG4</strain>
    </source>
</reference>
<keyword evidence="3" id="KW-1185">Reference proteome</keyword>